<name>A0A225AIN7_TALAT</name>
<dbReference type="RefSeq" id="XP_020121422.1">
    <property type="nucleotide sequence ID" value="XM_020265486.1"/>
</dbReference>
<organism evidence="1 2">
    <name type="scientific">Talaromyces atroroseus</name>
    <dbReference type="NCBI Taxonomy" id="1441469"/>
    <lineage>
        <taxon>Eukaryota</taxon>
        <taxon>Fungi</taxon>
        <taxon>Dikarya</taxon>
        <taxon>Ascomycota</taxon>
        <taxon>Pezizomycotina</taxon>
        <taxon>Eurotiomycetes</taxon>
        <taxon>Eurotiomycetidae</taxon>
        <taxon>Eurotiales</taxon>
        <taxon>Trichocomaceae</taxon>
        <taxon>Talaromyces</taxon>
        <taxon>Talaromyces sect. Trachyspermi</taxon>
    </lineage>
</organism>
<dbReference type="Proteomes" id="UP000214365">
    <property type="component" value="Unassembled WGS sequence"/>
</dbReference>
<reference evidence="1 2" key="1">
    <citation type="submission" date="2015-06" db="EMBL/GenBank/DDBJ databases">
        <title>Talaromyces atroroseus IBT 11181 draft genome.</title>
        <authorList>
            <person name="Rasmussen K.B."/>
            <person name="Rasmussen S."/>
            <person name="Petersen B."/>
            <person name="Sicheritz-Ponten T."/>
            <person name="Mortensen U.H."/>
            <person name="Thrane U."/>
        </authorList>
    </citation>
    <scope>NUCLEOTIDE SEQUENCE [LARGE SCALE GENOMIC DNA]</scope>
    <source>
        <strain evidence="1 2">IBT 11181</strain>
    </source>
</reference>
<protein>
    <submittedName>
        <fullName evidence="1">Uncharacterized protein</fullName>
    </submittedName>
</protein>
<dbReference type="EMBL" id="LFMY01000004">
    <property type="protein sequence ID" value="OKL61301.1"/>
    <property type="molecule type" value="Genomic_DNA"/>
</dbReference>
<gene>
    <name evidence="1" type="ORF">UA08_03211</name>
</gene>
<evidence type="ECO:0000313" key="2">
    <source>
        <dbReference type="Proteomes" id="UP000214365"/>
    </source>
</evidence>
<accession>A0A225AIN7</accession>
<dbReference type="AlphaFoldDB" id="A0A225AIN7"/>
<evidence type="ECO:0000313" key="1">
    <source>
        <dbReference type="EMBL" id="OKL61301.1"/>
    </source>
</evidence>
<sequence length="178" mass="19057">MPLDPILHAHSLFPWVARSSQPPFPSHLPDGPCYNKHFSGWLAVKRAPEAVHTSALLPSKATLPTPAPTATVELFGYVVAFEHDEEAPELPVEVLERELELVAVCVAVVEAVVVVYALARPKVMFVDPCRVFPFESDSACTAVVRRVGGLAAIGLGGTAETQNYLVVIADCGNVSQST</sequence>
<dbReference type="GeneID" id="31002966"/>
<keyword evidence="2" id="KW-1185">Reference proteome</keyword>
<comment type="caution">
    <text evidence="1">The sequence shown here is derived from an EMBL/GenBank/DDBJ whole genome shotgun (WGS) entry which is preliminary data.</text>
</comment>
<proteinExistence type="predicted"/>